<sequence length="82" mass="8878">MRYYAVYDNDGNIATILGQPDDAPPLRPAALHRGQRLTELALPEGVVDPADPDNLTVLLDLVADRRADAATARARSDTHASR</sequence>
<organism evidence="1 2">
    <name type="scientific">Nocardia sputorum</name>
    <dbReference type="NCBI Taxonomy" id="2984338"/>
    <lineage>
        <taxon>Bacteria</taxon>
        <taxon>Bacillati</taxon>
        <taxon>Actinomycetota</taxon>
        <taxon>Actinomycetes</taxon>
        <taxon>Mycobacteriales</taxon>
        <taxon>Nocardiaceae</taxon>
        <taxon>Nocardia</taxon>
    </lineage>
</organism>
<accession>A0ABN6UDN6</accession>
<dbReference type="RefSeq" id="WP_281876340.1">
    <property type="nucleotide sequence ID" value="NZ_AP026978.1"/>
</dbReference>
<protein>
    <submittedName>
        <fullName evidence="1">Uncharacterized protein</fullName>
    </submittedName>
</protein>
<name>A0ABN6UDN6_9NOCA</name>
<dbReference type="Proteomes" id="UP001317870">
    <property type="component" value="Chromosome"/>
</dbReference>
<evidence type="ECO:0000313" key="2">
    <source>
        <dbReference type="Proteomes" id="UP001317870"/>
    </source>
</evidence>
<reference evidence="1 2" key="1">
    <citation type="submission" date="2022-11" db="EMBL/GenBank/DDBJ databases">
        <title>Genome Sequencing of Nocardia sp. ON39_IFM12276 and assembly.</title>
        <authorList>
            <person name="Shimojima M."/>
            <person name="Toyokawa M."/>
            <person name="Uesaka K."/>
        </authorList>
    </citation>
    <scope>NUCLEOTIDE SEQUENCE [LARGE SCALE GENOMIC DNA]</scope>
    <source>
        <strain evidence="1 2">IFM 12276</strain>
    </source>
</reference>
<dbReference type="EMBL" id="AP026978">
    <property type="protein sequence ID" value="BDU03173.1"/>
    <property type="molecule type" value="Genomic_DNA"/>
</dbReference>
<proteinExistence type="predicted"/>
<keyword evidence="2" id="KW-1185">Reference proteome</keyword>
<evidence type="ECO:0000313" key="1">
    <source>
        <dbReference type="EMBL" id="BDU03173.1"/>
    </source>
</evidence>
<gene>
    <name evidence="1" type="ORF">IFM12276_62010</name>
</gene>